<accession>A0A6G0VQ29</accession>
<reference evidence="2 3" key="1">
    <citation type="submission" date="2019-08" db="EMBL/GenBank/DDBJ databases">
        <title>Whole genome of Aphis craccivora.</title>
        <authorList>
            <person name="Voronova N.V."/>
            <person name="Shulinski R.S."/>
            <person name="Bandarenka Y.V."/>
            <person name="Zhorov D.G."/>
            <person name="Warner D."/>
        </authorList>
    </citation>
    <scope>NUCLEOTIDE SEQUENCE [LARGE SCALE GENOMIC DNA]</scope>
    <source>
        <strain evidence="2">180601</strain>
        <tissue evidence="2">Whole Body</tissue>
    </source>
</reference>
<feature type="domain" description="PiggyBac transposable element-derived protein" evidence="1">
    <location>
        <begin position="9"/>
        <end position="55"/>
    </location>
</feature>
<keyword evidence="3" id="KW-1185">Reference proteome</keyword>
<dbReference type="EMBL" id="VUJU01013674">
    <property type="protein sequence ID" value="KAF0704050.1"/>
    <property type="molecule type" value="Genomic_DNA"/>
</dbReference>
<evidence type="ECO:0000313" key="2">
    <source>
        <dbReference type="EMBL" id="KAF0704050.1"/>
    </source>
</evidence>
<dbReference type="Proteomes" id="UP000478052">
    <property type="component" value="Unassembled WGS sequence"/>
</dbReference>
<dbReference type="AlphaFoldDB" id="A0A6G0VQ29"/>
<evidence type="ECO:0000259" key="1">
    <source>
        <dbReference type="Pfam" id="PF13843"/>
    </source>
</evidence>
<protein>
    <recommendedName>
        <fullName evidence="1">PiggyBac transposable element-derived protein domain-containing protein</fullName>
    </recommendedName>
</protein>
<sequence length="77" mass="9142">MISSEFSHSMCEVSSRTEVKQKPIIVKKYNENMSGIDRQDQMASYYPCERKSLRRRIYLLFVMCLVMGYEISTRYQG</sequence>
<gene>
    <name evidence="2" type="ORF">FWK35_00032163</name>
</gene>
<dbReference type="InterPro" id="IPR029526">
    <property type="entry name" value="PGBD"/>
</dbReference>
<comment type="caution">
    <text evidence="2">The sequence shown here is derived from an EMBL/GenBank/DDBJ whole genome shotgun (WGS) entry which is preliminary data.</text>
</comment>
<organism evidence="2 3">
    <name type="scientific">Aphis craccivora</name>
    <name type="common">Cowpea aphid</name>
    <dbReference type="NCBI Taxonomy" id="307492"/>
    <lineage>
        <taxon>Eukaryota</taxon>
        <taxon>Metazoa</taxon>
        <taxon>Ecdysozoa</taxon>
        <taxon>Arthropoda</taxon>
        <taxon>Hexapoda</taxon>
        <taxon>Insecta</taxon>
        <taxon>Pterygota</taxon>
        <taxon>Neoptera</taxon>
        <taxon>Paraneoptera</taxon>
        <taxon>Hemiptera</taxon>
        <taxon>Sternorrhyncha</taxon>
        <taxon>Aphidomorpha</taxon>
        <taxon>Aphidoidea</taxon>
        <taxon>Aphididae</taxon>
        <taxon>Aphidini</taxon>
        <taxon>Aphis</taxon>
        <taxon>Aphis</taxon>
    </lineage>
</organism>
<dbReference type="Pfam" id="PF13843">
    <property type="entry name" value="DDE_Tnp_1_7"/>
    <property type="match status" value="1"/>
</dbReference>
<dbReference type="OrthoDB" id="6628858at2759"/>
<name>A0A6G0VQ29_APHCR</name>
<proteinExistence type="predicted"/>
<evidence type="ECO:0000313" key="3">
    <source>
        <dbReference type="Proteomes" id="UP000478052"/>
    </source>
</evidence>